<comment type="subunit">
    <text evidence="10">Heterotetramer of two alpha and two beta chains arranged as a dimer of alpha/beta heterodimers.</text>
</comment>
<feature type="chain" id="PRO_5044905429" description="S-adenosylmethionine decarboxylase alpha chain" evidence="10">
    <location>
        <begin position="63"/>
        <end position="134"/>
    </location>
</feature>
<keyword evidence="5 10" id="KW-0620">Polyamine biosynthesis</keyword>
<dbReference type="Proteomes" id="UP000603352">
    <property type="component" value="Unassembled WGS sequence"/>
</dbReference>
<keyword evidence="4 10" id="KW-0745">Spermidine biosynthesis</keyword>
<evidence type="ECO:0000256" key="2">
    <source>
        <dbReference type="ARBA" id="ARBA00022793"/>
    </source>
</evidence>
<feature type="active site" description="Schiff-base intermediate with substrate; via pyruvic acid" evidence="10">
    <location>
        <position position="63"/>
    </location>
</feature>
<evidence type="ECO:0000256" key="3">
    <source>
        <dbReference type="ARBA" id="ARBA00022813"/>
    </source>
</evidence>
<protein>
    <recommendedName>
        <fullName evidence="10">S-adenosylmethionine decarboxylase proenzyme</fullName>
        <shortName evidence="10">AdoMetDC</shortName>
        <shortName evidence="10">SAMDC</shortName>
        <ecNumber evidence="10">4.1.1.50</ecNumber>
    </recommendedName>
    <component>
        <recommendedName>
            <fullName evidence="10">S-adenosylmethionine decarboxylase beta chain</fullName>
        </recommendedName>
    </component>
    <component>
        <recommendedName>
            <fullName evidence="10">S-adenosylmethionine decarboxylase alpha chain</fullName>
        </recommendedName>
    </component>
</protein>
<comment type="PTM">
    <text evidence="10">Is synthesized initially as an inactive proenzyme. Formation of the active enzyme involves a self-maturation process in which the active site pyruvoyl group is generated from an internal serine residue via an autocatalytic post-translational modification. Two non-identical subunits are generated from the proenzyme in this reaction, and the pyruvate is formed at the N-terminus of the alpha chain, which is derived from the carboxyl end of the proenzyme. The post-translation cleavage follows an unusual pathway, termed non-hydrolytic serinolysis, in which the side chain hydroxyl group of the serine supplies its oxygen atom to form the C-terminus of the beta chain, while the remainder of the serine residue undergoes an oxidative deamination to produce ammonia and the pyruvoyl group blocking the N-terminus of the alpha chain.</text>
</comment>
<gene>
    <name evidence="10 11" type="primary">speH</name>
    <name evidence="11" type="ORF">GCM10011505_24450</name>
</gene>
<reference evidence="12" key="1">
    <citation type="journal article" date="2019" name="Int. J. Syst. Evol. Microbiol.">
        <title>The Global Catalogue of Microorganisms (GCM) 10K type strain sequencing project: providing services to taxonomists for standard genome sequencing and annotation.</title>
        <authorList>
            <consortium name="The Broad Institute Genomics Platform"/>
            <consortium name="The Broad Institute Genome Sequencing Center for Infectious Disease"/>
            <person name="Wu L."/>
            <person name="Ma J."/>
        </authorList>
    </citation>
    <scope>NUCLEOTIDE SEQUENCE [LARGE SCALE GENOMIC DNA]</scope>
    <source>
        <strain evidence="12">CGMCC 1.10188</strain>
    </source>
</reference>
<dbReference type="Gene3D" id="3.30.160.750">
    <property type="match status" value="1"/>
</dbReference>
<feature type="modified residue" description="Pyruvic acid (Ser); by autocatalysis" evidence="10">
    <location>
        <position position="63"/>
    </location>
</feature>
<dbReference type="SUPFAM" id="SSF56276">
    <property type="entry name" value="S-adenosylmethionine decarboxylase"/>
    <property type="match status" value="1"/>
</dbReference>
<comment type="catalytic activity">
    <reaction evidence="10">
        <text>S-adenosyl-L-methionine + H(+) = S-adenosyl 3-(methylsulfanyl)propylamine + CO2</text>
        <dbReference type="Rhea" id="RHEA:15981"/>
        <dbReference type="ChEBI" id="CHEBI:15378"/>
        <dbReference type="ChEBI" id="CHEBI:16526"/>
        <dbReference type="ChEBI" id="CHEBI:57443"/>
        <dbReference type="ChEBI" id="CHEBI:59789"/>
        <dbReference type="EC" id="4.1.1.50"/>
    </reaction>
</comment>
<evidence type="ECO:0000256" key="7">
    <source>
        <dbReference type="ARBA" id="ARBA00023239"/>
    </source>
</evidence>
<dbReference type="PANTHER" id="PTHR33866">
    <property type="entry name" value="S-ADENOSYLMETHIONINE DECARBOXYLASE PROENZYME"/>
    <property type="match status" value="1"/>
</dbReference>
<organism evidence="11 12">
    <name type="scientific">Tistrella bauzanensis</name>
    <dbReference type="NCBI Taxonomy" id="657419"/>
    <lineage>
        <taxon>Bacteria</taxon>
        <taxon>Pseudomonadati</taxon>
        <taxon>Pseudomonadota</taxon>
        <taxon>Alphaproteobacteria</taxon>
        <taxon>Geminicoccales</taxon>
        <taxon>Geminicoccaceae</taxon>
        <taxon>Tistrella</taxon>
    </lineage>
</organism>
<dbReference type="InterPro" id="IPR042284">
    <property type="entry name" value="AdoMetDC_N"/>
</dbReference>
<evidence type="ECO:0000256" key="9">
    <source>
        <dbReference type="ARBA" id="ARBA00023317"/>
    </source>
</evidence>
<keyword evidence="12" id="KW-1185">Reference proteome</keyword>
<keyword evidence="1 10" id="KW-0949">S-adenosyl-L-methionine</keyword>
<keyword evidence="8 10" id="KW-0704">Schiff base</keyword>
<proteinExistence type="inferred from homology"/>
<comment type="cofactor">
    <cofactor evidence="10">
        <name>pyruvate</name>
        <dbReference type="ChEBI" id="CHEBI:15361"/>
    </cofactor>
    <text evidence="10">Binds 1 pyruvoyl group covalently per subunit.</text>
</comment>
<keyword evidence="7 10" id="KW-0456">Lyase</keyword>
<dbReference type="Pfam" id="PF02675">
    <property type="entry name" value="AdoMet_dc"/>
    <property type="match status" value="1"/>
</dbReference>
<dbReference type="InterPro" id="IPR042286">
    <property type="entry name" value="AdoMetDC_C"/>
</dbReference>
<dbReference type="HAMAP" id="MF_00464">
    <property type="entry name" value="AdoMetDC_1"/>
    <property type="match status" value="1"/>
</dbReference>
<dbReference type="NCBIfam" id="TIGR03330">
    <property type="entry name" value="SAM_DCase_Bsu"/>
    <property type="match status" value="1"/>
</dbReference>
<keyword evidence="3 10" id="KW-0068">Autocatalytic cleavage</keyword>
<dbReference type="EC" id="4.1.1.50" evidence="10"/>
<comment type="caution">
    <text evidence="11">The sequence shown here is derived from an EMBL/GenBank/DDBJ whole genome shotgun (WGS) entry which is preliminary data.</text>
</comment>
<feature type="active site" description="Proton donor; for catalytic activity" evidence="10">
    <location>
        <position position="83"/>
    </location>
</feature>
<dbReference type="RefSeq" id="WP_188578188.1">
    <property type="nucleotide sequence ID" value="NZ_BMDZ01000026.1"/>
</dbReference>
<sequence>MKALGHQIIAEFYDCDGDLLADVDYVTDVMLEAAKRAKATIVTHTFHHFSPLGVSGAIIIAESHLAIHTWPEYGYAAVDLFTCGDSLHTEHAFDYLRVALKSGTFSSMSLERGHQAMLAGRRTQTPLDRKVVNG</sequence>
<evidence type="ECO:0000256" key="4">
    <source>
        <dbReference type="ARBA" id="ARBA00023066"/>
    </source>
</evidence>
<feature type="chain" id="PRO_5044905428" description="S-adenosylmethionine decarboxylase beta chain" evidence="10">
    <location>
        <begin position="1"/>
        <end position="62"/>
    </location>
</feature>
<evidence type="ECO:0000256" key="1">
    <source>
        <dbReference type="ARBA" id="ARBA00022691"/>
    </source>
</evidence>
<dbReference type="InterPro" id="IPR016067">
    <property type="entry name" value="S-AdoMet_deCO2ase_core"/>
</dbReference>
<dbReference type="Gene3D" id="3.30.360.110">
    <property type="entry name" value="S-adenosylmethionine decarboxylase domain"/>
    <property type="match status" value="1"/>
</dbReference>
<accession>A0ABQ1IJI2</accession>
<comment type="similarity">
    <text evidence="10">Belongs to the prokaryotic AdoMetDC family. Type 1 subfamily.</text>
</comment>
<comment type="function">
    <text evidence="10">Catalyzes the decarboxylation of S-adenosylmethionine to S-adenosylmethioninamine (dcAdoMet), the propylamine donor required for the synthesis of the polyamines spermine and spermidine from the diamine putrescine.</text>
</comment>
<feature type="active site" description="Proton acceptor; for processing activity" evidence="10">
    <location>
        <position position="68"/>
    </location>
</feature>
<evidence type="ECO:0000256" key="6">
    <source>
        <dbReference type="ARBA" id="ARBA00023145"/>
    </source>
</evidence>
<dbReference type="EMBL" id="BMDZ01000026">
    <property type="protein sequence ID" value="GGB42150.1"/>
    <property type="molecule type" value="Genomic_DNA"/>
</dbReference>
<evidence type="ECO:0000256" key="8">
    <source>
        <dbReference type="ARBA" id="ARBA00023270"/>
    </source>
</evidence>
<keyword evidence="9 10" id="KW-0670">Pyruvate</keyword>
<dbReference type="InterPro" id="IPR017716">
    <property type="entry name" value="S-AdoMet_deCOase_pro-enz"/>
</dbReference>
<evidence type="ECO:0000313" key="11">
    <source>
        <dbReference type="EMBL" id="GGB42150.1"/>
    </source>
</evidence>
<dbReference type="PANTHER" id="PTHR33866:SF2">
    <property type="entry name" value="S-ADENOSYLMETHIONINE DECARBOXYLASE PROENZYME"/>
    <property type="match status" value="1"/>
</dbReference>
<feature type="site" description="Cleavage (non-hydrolytic); by autolysis" evidence="10">
    <location>
        <begin position="62"/>
        <end position="63"/>
    </location>
</feature>
<evidence type="ECO:0000256" key="10">
    <source>
        <dbReference type="HAMAP-Rule" id="MF_00464"/>
    </source>
</evidence>
<evidence type="ECO:0000256" key="5">
    <source>
        <dbReference type="ARBA" id="ARBA00023115"/>
    </source>
</evidence>
<evidence type="ECO:0000313" key="12">
    <source>
        <dbReference type="Proteomes" id="UP000603352"/>
    </source>
</evidence>
<dbReference type="InterPro" id="IPR003826">
    <property type="entry name" value="AdoMetDC_fam_prok"/>
</dbReference>
<keyword evidence="2 10" id="KW-0210">Decarboxylase</keyword>
<name>A0ABQ1IJI2_9PROT</name>
<comment type="pathway">
    <text evidence="10">Amine and polyamine biosynthesis; S-adenosylmethioninamine biosynthesis; S-adenosylmethioninamine from S-adenosyl-L-methionine: step 1/1.</text>
</comment>
<keyword evidence="6 10" id="KW-0865">Zymogen</keyword>